<evidence type="ECO:0000256" key="9">
    <source>
        <dbReference type="ARBA" id="ARBA00022777"/>
    </source>
</evidence>
<dbReference type="Gene3D" id="6.10.250.3020">
    <property type="match status" value="1"/>
</dbReference>
<dbReference type="PRINTS" id="PR00344">
    <property type="entry name" value="BCTRLSENSOR"/>
</dbReference>
<feature type="domain" description="Histidine kinase" evidence="14">
    <location>
        <begin position="385"/>
        <end position="595"/>
    </location>
</feature>
<dbReference type="SUPFAM" id="SSF55874">
    <property type="entry name" value="ATPase domain of HSP90 chaperone/DNA topoisomerase II/histidine kinase"/>
    <property type="match status" value="1"/>
</dbReference>
<comment type="catalytic activity">
    <reaction evidence="1">
        <text>ATP + protein L-histidine = ADP + protein N-phospho-L-histidine.</text>
        <dbReference type="EC" id="2.7.13.3"/>
    </reaction>
</comment>
<organism evidence="15 16">
    <name type="scientific">Brevundimonas olei</name>
    <dbReference type="NCBI Taxonomy" id="657642"/>
    <lineage>
        <taxon>Bacteria</taxon>
        <taxon>Pseudomonadati</taxon>
        <taxon>Pseudomonadota</taxon>
        <taxon>Alphaproteobacteria</taxon>
        <taxon>Caulobacterales</taxon>
        <taxon>Caulobacteraceae</taxon>
        <taxon>Brevundimonas</taxon>
    </lineage>
</organism>
<keyword evidence="5" id="KW-0597">Phosphoprotein</keyword>
<evidence type="ECO:0000256" key="2">
    <source>
        <dbReference type="ARBA" id="ARBA00004651"/>
    </source>
</evidence>
<dbReference type="PROSITE" id="PS51257">
    <property type="entry name" value="PROKAR_LIPOPROTEIN"/>
    <property type="match status" value="1"/>
</dbReference>
<evidence type="ECO:0000313" key="15">
    <source>
        <dbReference type="EMBL" id="WWT54474.1"/>
    </source>
</evidence>
<evidence type="ECO:0000256" key="1">
    <source>
        <dbReference type="ARBA" id="ARBA00000085"/>
    </source>
</evidence>
<evidence type="ECO:0000256" key="12">
    <source>
        <dbReference type="ARBA" id="ARBA00023012"/>
    </source>
</evidence>
<keyword evidence="13" id="KW-0472">Membrane</keyword>
<evidence type="ECO:0000256" key="8">
    <source>
        <dbReference type="ARBA" id="ARBA00022741"/>
    </source>
</evidence>
<keyword evidence="10 15" id="KW-0067">ATP-binding</keyword>
<dbReference type="SMART" id="SM00387">
    <property type="entry name" value="HATPase_c"/>
    <property type="match status" value="1"/>
</dbReference>
<keyword evidence="7 13" id="KW-0812">Transmembrane</keyword>
<keyword evidence="4" id="KW-1003">Cell membrane</keyword>
<keyword evidence="9" id="KW-0418">Kinase</keyword>
<protein>
    <recommendedName>
        <fullName evidence="3">histidine kinase</fullName>
        <ecNumber evidence="3">2.7.13.3</ecNumber>
    </recommendedName>
</protein>
<proteinExistence type="predicted"/>
<comment type="subcellular location">
    <subcellularLocation>
        <location evidence="2">Cell membrane</location>
        <topology evidence="2">Multi-pass membrane protein</topology>
    </subcellularLocation>
</comment>
<dbReference type="SUPFAM" id="SSF103190">
    <property type="entry name" value="Sensory domain-like"/>
    <property type="match status" value="1"/>
</dbReference>
<evidence type="ECO:0000256" key="4">
    <source>
        <dbReference type="ARBA" id="ARBA00022475"/>
    </source>
</evidence>
<dbReference type="EC" id="2.7.13.3" evidence="3"/>
<reference evidence="15 16" key="1">
    <citation type="submission" date="2024-02" db="EMBL/GenBank/DDBJ databases">
        <title>Distribution and functional of Brevundimonas-related endobacteria within Verticillium dahliae.</title>
        <authorList>
            <person name="Zeng H."/>
        </authorList>
    </citation>
    <scope>NUCLEOTIDE SEQUENCE [LARGE SCALE GENOMIC DNA]</scope>
    <source>
        <strain evidence="15 16">TRM 44200</strain>
    </source>
</reference>
<dbReference type="SUPFAM" id="SSF47384">
    <property type="entry name" value="Homodimeric domain of signal transducing histidine kinase"/>
    <property type="match status" value="1"/>
</dbReference>
<evidence type="ECO:0000256" key="7">
    <source>
        <dbReference type="ARBA" id="ARBA00022692"/>
    </source>
</evidence>
<gene>
    <name evidence="15" type="ORF">V8J38_14680</name>
</gene>
<dbReference type="CDD" id="cd12914">
    <property type="entry name" value="PDC1_DGC_like"/>
    <property type="match status" value="1"/>
</dbReference>
<evidence type="ECO:0000256" key="3">
    <source>
        <dbReference type="ARBA" id="ARBA00012438"/>
    </source>
</evidence>
<keyword evidence="12" id="KW-0902">Two-component regulatory system</keyword>
<dbReference type="InterPro" id="IPR029151">
    <property type="entry name" value="Sensor-like_sf"/>
</dbReference>
<dbReference type="Pfam" id="PF02518">
    <property type="entry name" value="HATPase_c"/>
    <property type="match status" value="1"/>
</dbReference>
<dbReference type="InterPro" id="IPR005467">
    <property type="entry name" value="His_kinase_dom"/>
</dbReference>
<dbReference type="CDD" id="cd00082">
    <property type="entry name" value="HisKA"/>
    <property type="match status" value="1"/>
</dbReference>
<dbReference type="PANTHER" id="PTHR43065:SF46">
    <property type="entry name" value="C4-DICARBOXYLATE TRANSPORT SENSOR PROTEIN DCTB"/>
    <property type="match status" value="1"/>
</dbReference>
<dbReference type="InterPro" id="IPR004358">
    <property type="entry name" value="Sig_transdc_His_kin-like_C"/>
</dbReference>
<feature type="transmembrane region" description="Helical" evidence="13">
    <location>
        <begin position="298"/>
        <end position="317"/>
    </location>
</feature>
<dbReference type="Pfam" id="PF00512">
    <property type="entry name" value="HisKA"/>
    <property type="match status" value="1"/>
</dbReference>
<dbReference type="Gene3D" id="1.10.287.130">
    <property type="match status" value="1"/>
</dbReference>
<accession>A0ABZ2IDT9</accession>
<keyword evidence="11 13" id="KW-1133">Transmembrane helix</keyword>
<dbReference type="Gene3D" id="3.30.565.10">
    <property type="entry name" value="Histidine kinase-like ATPase, C-terminal domain"/>
    <property type="match status" value="1"/>
</dbReference>
<name>A0ABZ2IDT9_9CAUL</name>
<dbReference type="InterPro" id="IPR017055">
    <property type="entry name" value="Sig_transdc_His_kinase_DctB"/>
</dbReference>
<dbReference type="PANTHER" id="PTHR43065">
    <property type="entry name" value="SENSOR HISTIDINE KINASE"/>
    <property type="match status" value="1"/>
</dbReference>
<evidence type="ECO:0000313" key="16">
    <source>
        <dbReference type="Proteomes" id="UP001363460"/>
    </source>
</evidence>
<dbReference type="Gene3D" id="3.30.450.20">
    <property type="entry name" value="PAS domain"/>
    <property type="match status" value="2"/>
</dbReference>
<dbReference type="EMBL" id="CP146369">
    <property type="protein sequence ID" value="WWT54474.1"/>
    <property type="molecule type" value="Genomic_DNA"/>
</dbReference>
<evidence type="ECO:0000256" key="5">
    <source>
        <dbReference type="ARBA" id="ARBA00022553"/>
    </source>
</evidence>
<dbReference type="PROSITE" id="PS50109">
    <property type="entry name" value="HIS_KIN"/>
    <property type="match status" value="1"/>
</dbReference>
<sequence>MRNALQPRHRMLTLVAVSLILGCGLAVWSGAYWAARQARLATDAAAAEQADKRARQLAGALQKFRLLPLVLSEYPDVHAVLSDARPDSVARLNGKLELLAERTDAAAIYVIAPNGLTLAANNWNEPGSFVGQNFSYRPYFLNAMAHGEAELFAVGSVTGRPGFFIARRIDDGARTLGVIVVKIDFADLEAQWSGTAEHTLVVDPRGVVIITDHDPWRFRATRPLTPEDHQGIRSALQFASLPLSPLRFMQNRDGDLSMADAEGRFRSSRTAAAIEGASLLHVASLEPAYRSANLQARLVVFAVLAAAVMAFAAYWRIHMGRLAQVRARQALEEEVDARTSELRDANRRLREESQGRLAADRRWRAASEELAQANRLGLIGQVTAGVAHEINQPIAAIRAFAENGARYLQRGSIAKVQDDLASIVDLTDRVARITTELRSFSRKRTPLVDEVSLNEALDGALLLIGDRLRTAGVRLDWTPPVETLRVCADKMRLEQIFINLIQNATDALQGRPDPTIAVVMEIGEEDVSIVIADNGPGVSPELAGSLFTPFVTSKPTGLGLGLGIARDIAREFGGSLSLAASPLGGAAFRVRLRRA</sequence>
<dbReference type="InterPro" id="IPR036890">
    <property type="entry name" value="HATPase_C_sf"/>
</dbReference>
<dbReference type="GO" id="GO:0005524">
    <property type="term" value="F:ATP binding"/>
    <property type="evidence" value="ECO:0007669"/>
    <property type="project" value="UniProtKB-KW"/>
</dbReference>
<dbReference type="PIRSF" id="PIRSF036431">
    <property type="entry name" value="STHK_DctB"/>
    <property type="match status" value="1"/>
</dbReference>
<feature type="transmembrane region" description="Helical" evidence="13">
    <location>
        <begin position="12"/>
        <end position="35"/>
    </location>
</feature>
<dbReference type="Proteomes" id="UP001363460">
    <property type="component" value="Chromosome"/>
</dbReference>
<keyword evidence="8" id="KW-0547">Nucleotide-binding</keyword>
<evidence type="ECO:0000256" key="13">
    <source>
        <dbReference type="SAM" id="Phobius"/>
    </source>
</evidence>
<dbReference type="InterPro" id="IPR003661">
    <property type="entry name" value="HisK_dim/P_dom"/>
</dbReference>
<dbReference type="InterPro" id="IPR036097">
    <property type="entry name" value="HisK_dim/P_sf"/>
</dbReference>
<evidence type="ECO:0000256" key="6">
    <source>
        <dbReference type="ARBA" id="ARBA00022679"/>
    </source>
</evidence>
<dbReference type="SMART" id="SM00388">
    <property type="entry name" value="HisKA"/>
    <property type="match status" value="1"/>
</dbReference>
<evidence type="ECO:0000256" key="11">
    <source>
        <dbReference type="ARBA" id="ARBA00022989"/>
    </source>
</evidence>
<evidence type="ECO:0000256" key="10">
    <source>
        <dbReference type="ARBA" id="ARBA00022840"/>
    </source>
</evidence>
<dbReference type="InterPro" id="IPR003594">
    <property type="entry name" value="HATPase_dom"/>
</dbReference>
<keyword evidence="16" id="KW-1185">Reference proteome</keyword>
<dbReference type="RefSeq" id="WP_338576694.1">
    <property type="nucleotide sequence ID" value="NZ_CP146369.1"/>
</dbReference>
<evidence type="ECO:0000259" key="14">
    <source>
        <dbReference type="PROSITE" id="PS50109"/>
    </source>
</evidence>
<keyword evidence="6" id="KW-0808">Transferase</keyword>